<keyword evidence="7" id="KW-0479">Metal-binding</keyword>
<dbReference type="InterPro" id="IPR040442">
    <property type="entry name" value="Pyrv_kinase-like_dom_sf"/>
</dbReference>
<keyword evidence="13 16" id="KW-0670">Pyruvate</keyword>
<evidence type="ECO:0000256" key="11">
    <source>
        <dbReference type="ARBA" id="ARBA00022842"/>
    </source>
</evidence>
<evidence type="ECO:0000256" key="6">
    <source>
        <dbReference type="ARBA" id="ARBA00022679"/>
    </source>
</evidence>
<dbReference type="GO" id="GO:0000287">
    <property type="term" value="F:magnesium ion binding"/>
    <property type="evidence" value="ECO:0007669"/>
    <property type="project" value="InterPro"/>
</dbReference>
<dbReference type="Gene3D" id="3.20.20.60">
    <property type="entry name" value="Phosphoenolpyruvate-binding domains"/>
    <property type="match status" value="1"/>
</dbReference>
<dbReference type="GO" id="GO:0016301">
    <property type="term" value="F:kinase activity"/>
    <property type="evidence" value="ECO:0007669"/>
    <property type="project" value="UniProtKB-KW"/>
</dbReference>
<dbReference type="GO" id="GO:0004743">
    <property type="term" value="F:pyruvate kinase activity"/>
    <property type="evidence" value="ECO:0007669"/>
    <property type="project" value="UniProtKB-EC"/>
</dbReference>
<dbReference type="InterPro" id="IPR015806">
    <property type="entry name" value="Pyrv_Knase_insert_dom_sf"/>
</dbReference>
<dbReference type="AlphaFoldDB" id="A0A917S6P6"/>
<feature type="domain" description="Pyruvate kinase barrel" evidence="15">
    <location>
        <begin position="134"/>
        <end position="459"/>
    </location>
</feature>
<dbReference type="SUPFAM" id="SSF51621">
    <property type="entry name" value="Phosphoenolpyruvate/pyruvate domain"/>
    <property type="match status" value="1"/>
</dbReference>
<evidence type="ECO:0000256" key="12">
    <source>
        <dbReference type="ARBA" id="ARBA00023152"/>
    </source>
</evidence>
<comment type="pathway">
    <text evidence="2 14">Carbohydrate degradation; glycolysis; pyruvate from D-glyceraldehyde 3-phosphate: step 5/5.</text>
</comment>
<keyword evidence="8" id="KW-0547">Nucleotide-binding</keyword>
<dbReference type="InterPro" id="IPR015793">
    <property type="entry name" value="Pyrv_Knase_brl"/>
</dbReference>
<keyword evidence="17" id="KW-1185">Reference proteome</keyword>
<evidence type="ECO:0000313" key="16">
    <source>
        <dbReference type="EMBL" id="GGL57458.1"/>
    </source>
</evidence>
<evidence type="ECO:0000256" key="7">
    <source>
        <dbReference type="ARBA" id="ARBA00022723"/>
    </source>
</evidence>
<gene>
    <name evidence="16" type="ORF">GCM10007968_21860</name>
</gene>
<dbReference type="RefSeq" id="WP_188803261.1">
    <property type="nucleotide sequence ID" value="NZ_BMOK01000009.1"/>
</dbReference>
<sequence>MVQSNELRELLEEMVQLRKDVYQEGRETFTRWQPKIKEPSFLESAKNLAFYLAVRRRDIRELQESLMKWGLSSLGRLESRTMDNLDAVIASLCKINDDSELQYEYPTHDSFLHGRRQLDQNAEKILGTNPANRYSRIMVTLPTEAGENEKFVFDLISAGMDVARINCAHDDPEIWKKMIEHIRKAEKELHRKCKILMDIAGPKIRIKRLVTTLMNPKVNVDDRLFLTRKELMQSDHGIEIVLECSIPEIISCLNEGEPILIDDGKIEGEVETITDDGVIVRIKKLKAEKGVKIKAEKGLNFPRSNFRIDLLTEKDKKDLDFVCDYADIIGFSFVKSAEDITFVQDEIRKRLSEERASKIPLIVKMETIKGVKNLPEIIVAAAGQNPLCVMIARGDLAVEAGYLRMAELQEEILWICEAADVPVVWATQVLEGMLKTGIPARAEITDVAEGARAECVMLNKGRHILEGMNVLDQILEKIQEHQYKKMSRLRPLNIAKEQGYSIK</sequence>
<evidence type="ECO:0000256" key="10">
    <source>
        <dbReference type="ARBA" id="ARBA00022840"/>
    </source>
</evidence>
<evidence type="ECO:0000256" key="3">
    <source>
        <dbReference type="ARBA" id="ARBA00008663"/>
    </source>
</evidence>
<evidence type="ECO:0000256" key="5">
    <source>
        <dbReference type="ARBA" id="ARBA00018587"/>
    </source>
</evidence>
<keyword evidence="11 14" id="KW-0460">Magnesium</keyword>
<evidence type="ECO:0000313" key="17">
    <source>
        <dbReference type="Proteomes" id="UP000654670"/>
    </source>
</evidence>
<dbReference type="SUPFAM" id="SSF50800">
    <property type="entry name" value="PK beta-barrel domain-like"/>
    <property type="match status" value="1"/>
</dbReference>
<evidence type="ECO:0000256" key="9">
    <source>
        <dbReference type="ARBA" id="ARBA00022777"/>
    </source>
</evidence>
<dbReference type="EC" id="2.7.1.40" evidence="4 14"/>
<keyword evidence="6 14" id="KW-0808">Transferase</keyword>
<reference evidence="16" key="2">
    <citation type="submission" date="2020-09" db="EMBL/GenBank/DDBJ databases">
        <authorList>
            <person name="Sun Q."/>
            <person name="Ohkuma M."/>
        </authorList>
    </citation>
    <scope>NUCLEOTIDE SEQUENCE</scope>
    <source>
        <strain evidence="16">JCM 15325</strain>
    </source>
</reference>
<evidence type="ECO:0000256" key="8">
    <source>
        <dbReference type="ARBA" id="ARBA00022741"/>
    </source>
</evidence>
<dbReference type="InterPro" id="IPR011037">
    <property type="entry name" value="Pyrv_Knase-like_insert_dom_sf"/>
</dbReference>
<keyword evidence="9 14" id="KW-0418">Kinase</keyword>
<dbReference type="Pfam" id="PF00224">
    <property type="entry name" value="PK"/>
    <property type="match status" value="1"/>
</dbReference>
<evidence type="ECO:0000259" key="15">
    <source>
        <dbReference type="Pfam" id="PF00224"/>
    </source>
</evidence>
<comment type="cofactor">
    <cofactor evidence="1">
        <name>K(+)</name>
        <dbReference type="ChEBI" id="CHEBI:29103"/>
    </cofactor>
</comment>
<dbReference type="GO" id="GO:0005524">
    <property type="term" value="F:ATP binding"/>
    <property type="evidence" value="ECO:0007669"/>
    <property type="project" value="UniProtKB-KW"/>
</dbReference>
<dbReference type="InterPro" id="IPR015813">
    <property type="entry name" value="Pyrv/PenolPyrv_kinase-like_dom"/>
</dbReference>
<protein>
    <recommendedName>
        <fullName evidence="5 14">Pyruvate kinase</fullName>
        <ecNumber evidence="4 14">2.7.1.40</ecNumber>
    </recommendedName>
</protein>
<dbReference type="InterPro" id="IPR001697">
    <property type="entry name" value="Pyr_Knase"/>
</dbReference>
<evidence type="ECO:0000256" key="13">
    <source>
        <dbReference type="ARBA" id="ARBA00023317"/>
    </source>
</evidence>
<evidence type="ECO:0000256" key="4">
    <source>
        <dbReference type="ARBA" id="ARBA00012142"/>
    </source>
</evidence>
<proteinExistence type="inferred from homology"/>
<dbReference type="Gene3D" id="2.40.33.10">
    <property type="entry name" value="PK beta-barrel domain-like"/>
    <property type="match status" value="1"/>
</dbReference>
<evidence type="ECO:0000256" key="1">
    <source>
        <dbReference type="ARBA" id="ARBA00001958"/>
    </source>
</evidence>
<evidence type="ECO:0000256" key="2">
    <source>
        <dbReference type="ARBA" id="ARBA00004997"/>
    </source>
</evidence>
<comment type="similarity">
    <text evidence="3 14">Belongs to the pyruvate kinase family.</text>
</comment>
<name>A0A917S6P6_9BACL</name>
<keyword evidence="10" id="KW-0067">ATP-binding</keyword>
<organism evidence="16 17">
    <name type="scientific">Sporolactobacillus putidus</name>
    <dbReference type="NCBI Taxonomy" id="492735"/>
    <lineage>
        <taxon>Bacteria</taxon>
        <taxon>Bacillati</taxon>
        <taxon>Bacillota</taxon>
        <taxon>Bacilli</taxon>
        <taxon>Bacillales</taxon>
        <taxon>Sporolactobacillaceae</taxon>
        <taxon>Sporolactobacillus</taxon>
    </lineage>
</organism>
<comment type="caution">
    <text evidence="16">The sequence shown here is derived from an EMBL/GenBank/DDBJ whole genome shotgun (WGS) entry which is preliminary data.</text>
</comment>
<dbReference type="PRINTS" id="PR01050">
    <property type="entry name" value="PYRUVTKNASE"/>
</dbReference>
<dbReference type="PANTHER" id="PTHR11817">
    <property type="entry name" value="PYRUVATE KINASE"/>
    <property type="match status" value="1"/>
</dbReference>
<dbReference type="EMBL" id="BMOK01000009">
    <property type="protein sequence ID" value="GGL57458.1"/>
    <property type="molecule type" value="Genomic_DNA"/>
</dbReference>
<reference evidence="16" key="1">
    <citation type="journal article" date="2014" name="Int. J. Syst. Evol. Microbiol.">
        <title>Complete genome sequence of Corynebacterium casei LMG S-19264T (=DSM 44701T), isolated from a smear-ripened cheese.</title>
        <authorList>
            <consortium name="US DOE Joint Genome Institute (JGI-PGF)"/>
            <person name="Walter F."/>
            <person name="Albersmeier A."/>
            <person name="Kalinowski J."/>
            <person name="Ruckert C."/>
        </authorList>
    </citation>
    <scope>NUCLEOTIDE SEQUENCE</scope>
    <source>
        <strain evidence="16">JCM 15325</strain>
    </source>
</reference>
<comment type="catalytic activity">
    <reaction evidence="14">
        <text>pyruvate + ATP = phosphoenolpyruvate + ADP + H(+)</text>
        <dbReference type="Rhea" id="RHEA:18157"/>
        <dbReference type="ChEBI" id="CHEBI:15361"/>
        <dbReference type="ChEBI" id="CHEBI:15378"/>
        <dbReference type="ChEBI" id="CHEBI:30616"/>
        <dbReference type="ChEBI" id="CHEBI:58702"/>
        <dbReference type="ChEBI" id="CHEBI:456216"/>
        <dbReference type="EC" id="2.7.1.40"/>
    </reaction>
</comment>
<evidence type="ECO:0000256" key="14">
    <source>
        <dbReference type="RuleBase" id="RU000504"/>
    </source>
</evidence>
<dbReference type="GO" id="GO:0030955">
    <property type="term" value="F:potassium ion binding"/>
    <property type="evidence" value="ECO:0007669"/>
    <property type="project" value="InterPro"/>
</dbReference>
<accession>A0A917S6P6</accession>
<keyword evidence="12 14" id="KW-0324">Glycolysis</keyword>
<dbReference type="Proteomes" id="UP000654670">
    <property type="component" value="Unassembled WGS sequence"/>
</dbReference>